<evidence type="ECO:0000256" key="3">
    <source>
        <dbReference type="ARBA" id="ARBA00012737"/>
    </source>
</evidence>
<dbReference type="InterPro" id="IPR014729">
    <property type="entry name" value="Rossmann-like_a/b/a_fold"/>
</dbReference>
<dbReference type="Proteomes" id="UP001519289">
    <property type="component" value="Unassembled WGS sequence"/>
</dbReference>
<evidence type="ECO:0000259" key="9">
    <source>
        <dbReference type="PROSITE" id="PS51278"/>
    </source>
</evidence>
<dbReference type="EMBL" id="JAGGLG010000009">
    <property type="protein sequence ID" value="MBP2018088.1"/>
    <property type="molecule type" value="Genomic_DNA"/>
</dbReference>
<keyword evidence="11" id="KW-1185">Reference proteome</keyword>
<dbReference type="Pfam" id="PF00733">
    <property type="entry name" value="Asn_synthase"/>
    <property type="match status" value="1"/>
</dbReference>
<evidence type="ECO:0000256" key="6">
    <source>
        <dbReference type="ARBA" id="ARBA00022888"/>
    </source>
</evidence>
<protein>
    <recommendedName>
        <fullName evidence="3">asparagine synthase (glutamine-hydrolyzing)</fullName>
        <ecNumber evidence="3">6.3.5.4</ecNumber>
    </recommendedName>
</protein>
<keyword evidence="7" id="KW-0315">Glutamine amidotransferase</keyword>
<dbReference type="InterPro" id="IPR001962">
    <property type="entry name" value="Asn_synthase"/>
</dbReference>
<dbReference type="Gene3D" id="3.60.20.10">
    <property type="entry name" value="Glutamine Phosphoribosylpyrophosphate, subunit 1, domain 1"/>
    <property type="match status" value="1"/>
</dbReference>
<evidence type="ECO:0000256" key="2">
    <source>
        <dbReference type="ARBA" id="ARBA00005752"/>
    </source>
</evidence>
<accession>A0ABS4JRC4</accession>
<dbReference type="Gene3D" id="3.40.50.620">
    <property type="entry name" value="HUPs"/>
    <property type="match status" value="1"/>
</dbReference>
<keyword evidence="10" id="KW-0436">Ligase</keyword>
<dbReference type="Pfam" id="PF13522">
    <property type="entry name" value="GATase_6"/>
    <property type="match status" value="1"/>
</dbReference>
<evidence type="ECO:0000256" key="5">
    <source>
        <dbReference type="ARBA" id="ARBA00022840"/>
    </source>
</evidence>
<dbReference type="InterPro" id="IPR006426">
    <property type="entry name" value="Asn_synth_AEB"/>
</dbReference>
<dbReference type="InterPro" id="IPR017932">
    <property type="entry name" value="GATase_2_dom"/>
</dbReference>
<keyword evidence="4" id="KW-0547">Nucleotide-binding</keyword>
<dbReference type="InterPro" id="IPR033738">
    <property type="entry name" value="AsnB_N"/>
</dbReference>
<proteinExistence type="inferred from homology"/>
<comment type="caution">
    <text evidence="10">The sequence shown here is derived from an EMBL/GenBank/DDBJ whole genome shotgun (WGS) entry which is preliminary data.</text>
</comment>
<evidence type="ECO:0000313" key="11">
    <source>
        <dbReference type="Proteomes" id="UP001519289"/>
    </source>
</evidence>
<dbReference type="PANTHER" id="PTHR43284">
    <property type="entry name" value="ASPARAGINE SYNTHETASE (GLUTAMINE-HYDROLYZING)"/>
    <property type="match status" value="1"/>
</dbReference>
<reference evidence="10 11" key="1">
    <citation type="submission" date="2021-03" db="EMBL/GenBank/DDBJ databases">
        <title>Genomic Encyclopedia of Type Strains, Phase IV (KMG-IV): sequencing the most valuable type-strain genomes for metagenomic binning, comparative biology and taxonomic classification.</title>
        <authorList>
            <person name="Goeker M."/>
        </authorList>
    </citation>
    <scope>NUCLEOTIDE SEQUENCE [LARGE SCALE GENOMIC DNA]</scope>
    <source>
        <strain evidence="10 11">DSM 27138</strain>
    </source>
</reference>
<dbReference type="RefSeq" id="WP_209466222.1">
    <property type="nucleotide sequence ID" value="NZ_JAGGLG010000009.1"/>
</dbReference>
<dbReference type="PROSITE" id="PS51278">
    <property type="entry name" value="GATASE_TYPE_2"/>
    <property type="match status" value="1"/>
</dbReference>
<dbReference type="PANTHER" id="PTHR43284:SF1">
    <property type="entry name" value="ASPARAGINE SYNTHETASE"/>
    <property type="match status" value="1"/>
</dbReference>
<evidence type="ECO:0000256" key="4">
    <source>
        <dbReference type="ARBA" id="ARBA00022741"/>
    </source>
</evidence>
<evidence type="ECO:0000256" key="7">
    <source>
        <dbReference type="ARBA" id="ARBA00022962"/>
    </source>
</evidence>
<dbReference type="SUPFAM" id="SSF52402">
    <property type="entry name" value="Adenine nucleotide alpha hydrolases-like"/>
    <property type="match status" value="1"/>
</dbReference>
<keyword evidence="6" id="KW-0061">Asparagine biosynthesis</keyword>
<keyword evidence="5" id="KW-0067">ATP-binding</keyword>
<gene>
    <name evidence="10" type="ORF">J2Z79_001487</name>
</gene>
<name>A0ABS4JRC4_9FIRM</name>
<comment type="similarity">
    <text evidence="2">Belongs to the asparagine synthetase family.</text>
</comment>
<dbReference type="CDD" id="cd01991">
    <property type="entry name" value="Asn_synthase_B_C"/>
    <property type="match status" value="1"/>
</dbReference>
<comment type="pathway">
    <text evidence="1">Amino-acid biosynthesis; L-asparagine biosynthesis; L-asparagine from L-aspartate (L-Gln route): step 1/1.</text>
</comment>
<organism evidence="10 11">
    <name type="scientific">Symbiobacterium terraclitae</name>
    <dbReference type="NCBI Taxonomy" id="557451"/>
    <lineage>
        <taxon>Bacteria</taxon>
        <taxon>Bacillati</taxon>
        <taxon>Bacillota</taxon>
        <taxon>Clostridia</taxon>
        <taxon>Eubacteriales</taxon>
        <taxon>Symbiobacteriaceae</taxon>
        <taxon>Symbiobacterium</taxon>
    </lineage>
</organism>
<comment type="catalytic activity">
    <reaction evidence="8">
        <text>L-aspartate + L-glutamine + ATP + H2O = L-asparagine + L-glutamate + AMP + diphosphate + H(+)</text>
        <dbReference type="Rhea" id="RHEA:12228"/>
        <dbReference type="ChEBI" id="CHEBI:15377"/>
        <dbReference type="ChEBI" id="CHEBI:15378"/>
        <dbReference type="ChEBI" id="CHEBI:29985"/>
        <dbReference type="ChEBI" id="CHEBI:29991"/>
        <dbReference type="ChEBI" id="CHEBI:30616"/>
        <dbReference type="ChEBI" id="CHEBI:33019"/>
        <dbReference type="ChEBI" id="CHEBI:58048"/>
        <dbReference type="ChEBI" id="CHEBI:58359"/>
        <dbReference type="ChEBI" id="CHEBI:456215"/>
        <dbReference type="EC" id="6.3.5.4"/>
    </reaction>
</comment>
<dbReference type="CDD" id="cd00712">
    <property type="entry name" value="AsnB"/>
    <property type="match status" value="1"/>
</dbReference>
<dbReference type="NCBIfam" id="TIGR01536">
    <property type="entry name" value="asn_synth_AEB"/>
    <property type="match status" value="1"/>
</dbReference>
<dbReference type="InterPro" id="IPR029055">
    <property type="entry name" value="Ntn_hydrolases_N"/>
</dbReference>
<evidence type="ECO:0000313" key="10">
    <source>
        <dbReference type="EMBL" id="MBP2018088.1"/>
    </source>
</evidence>
<sequence length="614" mass="68925">MCGIVGWVDLEADLSRQEPVVEAMAATLAERGPDARGTWCSGHCAFGHRRLAVVDLVGGVQPMVRQRGNRTYVLTYNGQLYNTGELKEELIARGHVFTTQSDTEVLLVAYMEWGPACTERLNGIYAFGVWDEAERRLFLARDRFGVKPLFYKTIGKSLLFGSELKALLAHPLVRPEVDAEGLAEVLYLGPSRTPGHGVFRGVRELLPGHWLIFDSGGMRTQAYWRLESRPHEDGPAETAERVRDLLRAAVHRQLVADVPVATLLSGGLDSSAITAFAAEAFAAEGRGPLHTWSIDYAGNDRYFRTHAFQPDPDRPFVQAMSASLGTVHHDVVVDTPQLVEALTRATLIRDLPGMADVDASLYLFCREIKKGATVVLSGECADEVFGGYPWFRQPALQQGSSFPWVRSLAERAALLQPGVTGNITAEEYVAQRYSETLARVPRLPGEDPEEARVREMFYLNLTWFMATLLDRNDRMSMAAGLEARVPFCDHILAEYVWNIPWKIKTWGGREKGILREALKGVVPEAVRNRRKSPFPKTHNPGYFRAVRDRVLALLDDPQCRLHEIVRADRVRALARQEHEATGLPWFGQLMGGPQYFAWLIQLETWLRHYRVVLV</sequence>
<feature type="domain" description="Glutamine amidotransferase type-2" evidence="9">
    <location>
        <begin position="2"/>
        <end position="216"/>
    </location>
</feature>
<dbReference type="InterPro" id="IPR051786">
    <property type="entry name" value="ASN_synthetase/amidase"/>
</dbReference>
<dbReference type="PIRSF" id="PIRSF001589">
    <property type="entry name" value="Asn_synthetase_glu-h"/>
    <property type="match status" value="1"/>
</dbReference>
<dbReference type="SUPFAM" id="SSF56235">
    <property type="entry name" value="N-terminal nucleophile aminohydrolases (Ntn hydrolases)"/>
    <property type="match status" value="1"/>
</dbReference>
<dbReference type="GO" id="GO:0004066">
    <property type="term" value="F:asparagine synthase (glutamine-hydrolyzing) activity"/>
    <property type="evidence" value="ECO:0007669"/>
    <property type="project" value="UniProtKB-EC"/>
</dbReference>
<keyword evidence="6" id="KW-0028">Amino-acid biosynthesis</keyword>
<evidence type="ECO:0000256" key="1">
    <source>
        <dbReference type="ARBA" id="ARBA00005187"/>
    </source>
</evidence>
<evidence type="ECO:0000256" key="8">
    <source>
        <dbReference type="ARBA" id="ARBA00048741"/>
    </source>
</evidence>
<dbReference type="EC" id="6.3.5.4" evidence="3"/>